<evidence type="ECO:0000313" key="1">
    <source>
        <dbReference type="EMBL" id="CAG8808605.1"/>
    </source>
</evidence>
<protein>
    <submittedName>
        <fullName evidence="1">8818_t:CDS:1</fullName>
    </submittedName>
</protein>
<evidence type="ECO:0000313" key="2">
    <source>
        <dbReference type="Proteomes" id="UP000789405"/>
    </source>
</evidence>
<name>A0A9N9P6H4_9GLOM</name>
<comment type="caution">
    <text evidence="1">The sequence shown here is derived from an EMBL/GenBank/DDBJ whole genome shotgun (WGS) entry which is preliminary data.</text>
</comment>
<proteinExistence type="predicted"/>
<accession>A0A9N9P6H4</accession>
<gene>
    <name evidence="1" type="ORF">DERYTH_LOCUS24921</name>
</gene>
<dbReference type="EMBL" id="CAJVPY010043987">
    <property type="protein sequence ID" value="CAG8808605.1"/>
    <property type="molecule type" value="Genomic_DNA"/>
</dbReference>
<sequence>EWTHNLNKKFGQNGIFEFNMAGVRYIMISRAEYLNRFMLPEQGDHTKYLMRTNKNRGLLDLFDF</sequence>
<dbReference type="AlphaFoldDB" id="A0A9N9P6H4"/>
<feature type="non-terminal residue" evidence="1">
    <location>
        <position position="1"/>
    </location>
</feature>
<dbReference type="OrthoDB" id="2421559at2759"/>
<dbReference type="Proteomes" id="UP000789405">
    <property type="component" value="Unassembled WGS sequence"/>
</dbReference>
<organism evidence="1 2">
    <name type="scientific">Dentiscutata erythropus</name>
    <dbReference type="NCBI Taxonomy" id="1348616"/>
    <lineage>
        <taxon>Eukaryota</taxon>
        <taxon>Fungi</taxon>
        <taxon>Fungi incertae sedis</taxon>
        <taxon>Mucoromycota</taxon>
        <taxon>Glomeromycotina</taxon>
        <taxon>Glomeromycetes</taxon>
        <taxon>Diversisporales</taxon>
        <taxon>Gigasporaceae</taxon>
        <taxon>Dentiscutata</taxon>
    </lineage>
</organism>
<reference evidence="1" key="1">
    <citation type="submission" date="2021-06" db="EMBL/GenBank/DDBJ databases">
        <authorList>
            <person name="Kallberg Y."/>
            <person name="Tangrot J."/>
            <person name="Rosling A."/>
        </authorList>
    </citation>
    <scope>NUCLEOTIDE SEQUENCE</scope>
    <source>
        <strain evidence="1">MA453B</strain>
    </source>
</reference>
<feature type="non-terminal residue" evidence="1">
    <location>
        <position position="64"/>
    </location>
</feature>
<keyword evidence="2" id="KW-1185">Reference proteome</keyword>